<dbReference type="SMART" id="SM00219">
    <property type="entry name" value="TyrKc"/>
    <property type="match status" value="1"/>
</dbReference>
<keyword evidence="5" id="KW-0829">Tyrosine-protein kinase</keyword>
<feature type="domain" description="Protein kinase" evidence="7">
    <location>
        <begin position="128"/>
        <end position="414"/>
    </location>
</feature>
<evidence type="ECO:0000256" key="3">
    <source>
        <dbReference type="ARBA" id="ARBA00022777"/>
    </source>
</evidence>
<evidence type="ECO:0000259" key="7">
    <source>
        <dbReference type="PROSITE" id="PS50011"/>
    </source>
</evidence>
<evidence type="ECO:0000256" key="6">
    <source>
        <dbReference type="SAM" id="Phobius"/>
    </source>
</evidence>
<dbReference type="GO" id="GO:0005524">
    <property type="term" value="F:ATP binding"/>
    <property type="evidence" value="ECO:0007669"/>
    <property type="project" value="UniProtKB-KW"/>
</dbReference>
<keyword evidence="1" id="KW-0808">Transferase</keyword>
<evidence type="ECO:0000256" key="4">
    <source>
        <dbReference type="ARBA" id="ARBA00022840"/>
    </source>
</evidence>
<dbReference type="InterPro" id="IPR001245">
    <property type="entry name" value="Ser-Thr/Tyr_kinase_cat_dom"/>
</dbReference>
<evidence type="ECO:0000256" key="5">
    <source>
        <dbReference type="ARBA" id="ARBA00023137"/>
    </source>
</evidence>
<keyword evidence="6" id="KW-0812">Transmembrane</keyword>
<accession>A0A914BWL5</accession>
<dbReference type="InterPro" id="IPR011009">
    <property type="entry name" value="Kinase-like_dom_sf"/>
</dbReference>
<organism evidence="8 9">
    <name type="scientific">Acrobeloides nanus</name>
    <dbReference type="NCBI Taxonomy" id="290746"/>
    <lineage>
        <taxon>Eukaryota</taxon>
        <taxon>Metazoa</taxon>
        <taxon>Ecdysozoa</taxon>
        <taxon>Nematoda</taxon>
        <taxon>Chromadorea</taxon>
        <taxon>Rhabditida</taxon>
        <taxon>Tylenchina</taxon>
        <taxon>Cephalobomorpha</taxon>
        <taxon>Cephaloboidea</taxon>
        <taxon>Cephalobidae</taxon>
        <taxon>Acrobeloides</taxon>
    </lineage>
</organism>
<proteinExistence type="predicted"/>
<dbReference type="PANTHER" id="PTHR24416:SF548">
    <property type="entry name" value="PROTEIN KINASE DOMAIN-CONTAINING PROTEIN"/>
    <property type="match status" value="1"/>
</dbReference>
<protein>
    <submittedName>
        <fullName evidence="9">Protein kinase domain-containing protein</fullName>
    </submittedName>
</protein>
<keyword evidence="6" id="KW-0472">Membrane</keyword>
<feature type="transmembrane region" description="Helical" evidence="6">
    <location>
        <begin position="62"/>
        <end position="83"/>
    </location>
</feature>
<keyword evidence="6" id="KW-1133">Transmembrane helix</keyword>
<evidence type="ECO:0000256" key="2">
    <source>
        <dbReference type="ARBA" id="ARBA00022741"/>
    </source>
</evidence>
<dbReference type="CDD" id="cd00192">
    <property type="entry name" value="PTKc"/>
    <property type="match status" value="1"/>
</dbReference>
<sequence length="415" mass="47624">MVCNIDRQDDLNMTVTSQVCCLSWIPLETISSTTPTIRTQSTSSTEPPSTIPIRKPDKSKTWIIFLCVGVVVLVGSLMVFIIWRYRKYRAHQRSQQLSRLMPINLGLPTSSAKQETDAYLIEEKKLRINFESPIGKGFSSFVYRAFMEGGSPLIDMVNSYEVKRFRDCNVAVKIALNLGHDENEMLRREIGMMKNLGYQEQVIGFLGWFMQGDRMGIVFELAEKDLLTHVKDLYERSPGQLNAKETHGILWQVAKGMEYIALNRLIHRDLAARNILLTSGYTAKISDFGLCCMADDTLTYEASSSKRLPMKWLSIEALKERRFSEKSDVWTYGVLMYEVFSGGKLPFATMNTDEMLEFLQEGKRLECPELATQGIYEIMLRCWETAPENRFNFKELAEIWRGIISDETQSYGYLV</sequence>
<keyword evidence="2" id="KW-0547">Nucleotide-binding</keyword>
<dbReference type="InterPro" id="IPR050122">
    <property type="entry name" value="RTK"/>
</dbReference>
<dbReference type="GO" id="GO:0004714">
    <property type="term" value="F:transmembrane receptor protein tyrosine kinase activity"/>
    <property type="evidence" value="ECO:0007669"/>
    <property type="project" value="TreeGrafter"/>
</dbReference>
<dbReference type="GO" id="GO:0007169">
    <property type="term" value="P:cell surface receptor protein tyrosine kinase signaling pathway"/>
    <property type="evidence" value="ECO:0007669"/>
    <property type="project" value="TreeGrafter"/>
</dbReference>
<evidence type="ECO:0000313" key="9">
    <source>
        <dbReference type="WBParaSite" id="ACRNAN_Path_1158.g4464.t1"/>
    </source>
</evidence>
<dbReference type="FunFam" id="1.10.510.10:FF:000554">
    <property type="entry name" value="Predicted protein"/>
    <property type="match status" value="1"/>
</dbReference>
<dbReference type="WBParaSite" id="ACRNAN_Path_1158.g4464.t1">
    <property type="protein sequence ID" value="ACRNAN_Path_1158.g4464.t1"/>
    <property type="gene ID" value="ACRNAN_Path_1158.g4464"/>
</dbReference>
<evidence type="ECO:0000256" key="1">
    <source>
        <dbReference type="ARBA" id="ARBA00022679"/>
    </source>
</evidence>
<reference evidence="9" key="1">
    <citation type="submission" date="2022-11" db="UniProtKB">
        <authorList>
            <consortium name="WormBaseParasite"/>
        </authorList>
    </citation>
    <scope>IDENTIFICATION</scope>
</reference>
<dbReference type="PROSITE" id="PS00109">
    <property type="entry name" value="PROTEIN_KINASE_TYR"/>
    <property type="match status" value="1"/>
</dbReference>
<keyword evidence="3" id="KW-0418">Kinase</keyword>
<dbReference type="Pfam" id="PF07714">
    <property type="entry name" value="PK_Tyr_Ser-Thr"/>
    <property type="match status" value="1"/>
</dbReference>
<dbReference type="Gene3D" id="1.10.510.10">
    <property type="entry name" value="Transferase(Phosphotransferase) domain 1"/>
    <property type="match status" value="1"/>
</dbReference>
<evidence type="ECO:0000313" key="8">
    <source>
        <dbReference type="Proteomes" id="UP000887540"/>
    </source>
</evidence>
<dbReference type="InterPro" id="IPR020635">
    <property type="entry name" value="Tyr_kinase_cat_dom"/>
</dbReference>
<dbReference type="Proteomes" id="UP000887540">
    <property type="component" value="Unplaced"/>
</dbReference>
<dbReference type="GO" id="GO:0005886">
    <property type="term" value="C:plasma membrane"/>
    <property type="evidence" value="ECO:0007669"/>
    <property type="project" value="TreeGrafter"/>
</dbReference>
<dbReference type="GO" id="GO:0043235">
    <property type="term" value="C:receptor complex"/>
    <property type="evidence" value="ECO:0007669"/>
    <property type="project" value="TreeGrafter"/>
</dbReference>
<dbReference type="SUPFAM" id="SSF56112">
    <property type="entry name" value="Protein kinase-like (PK-like)"/>
    <property type="match status" value="1"/>
</dbReference>
<dbReference type="AlphaFoldDB" id="A0A914BWL5"/>
<keyword evidence="8" id="KW-1185">Reference proteome</keyword>
<dbReference type="PROSITE" id="PS50011">
    <property type="entry name" value="PROTEIN_KINASE_DOM"/>
    <property type="match status" value="1"/>
</dbReference>
<dbReference type="InterPro" id="IPR000719">
    <property type="entry name" value="Prot_kinase_dom"/>
</dbReference>
<dbReference type="InterPro" id="IPR008266">
    <property type="entry name" value="Tyr_kinase_AS"/>
</dbReference>
<dbReference type="PANTHER" id="PTHR24416">
    <property type="entry name" value="TYROSINE-PROTEIN KINASE RECEPTOR"/>
    <property type="match status" value="1"/>
</dbReference>
<dbReference type="PRINTS" id="PR00109">
    <property type="entry name" value="TYRKINASE"/>
</dbReference>
<keyword evidence="4" id="KW-0067">ATP-binding</keyword>
<name>A0A914BWL5_9BILA</name>